<dbReference type="GO" id="GO:0015250">
    <property type="term" value="F:water channel activity"/>
    <property type="evidence" value="ECO:0007669"/>
    <property type="project" value="TreeGrafter"/>
</dbReference>
<dbReference type="Proteomes" id="UP001152795">
    <property type="component" value="Unassembled WGS sequence"/>
</dbReference>
<comment type="caution">
    <text evidence="8">The sequence shown here is derived from an EMBL/GenBank/DDBJ whole genome shotgun (WGS) entry which is preliminary data.</text>
</comment>
<dbReference type="SUPFAM" id="SSF81338">
    <property type="entry name" value="Aquaporin-like"/>
    <property type="match status" value="1"/>
</dbReference>
<dbReference type="GO" id="GO:0012505">
    <property type="term" value="C:endomembrane system"/>
    <property type="evidence" value="ECO:0007669"/>
    <property type="project" value="UniProtKB-SubCell"/>
</dbReference>
<protein>
    <submittedName>
        <fullName evidence="8">Probable aquaporin TIP-type</fullName>
    </submittedName>
</protein>
<dbReference type="AlphaFoldDB" id="A0A6S7FTR0"/>
<keyword evidence="2 7" id="KW-0813">Transport</keyword>
<proteinExistence type="inferred from homology"/>
<evidence type="ECO:0000313" key="8">
    <source>
        <dbReference type="EMBL" id="CAB3979176.1"/>
    </source>
</evidence>
<dbReference type="Pfam" id="PF00230">
    <property type="entry name" value="MIP"/>
    <property type="match status" value="1"/>
</dbReference>
<dbReference type="GO" id="GO:0016020">
    <property type="term" value="C:membrane"/>
    <property type="evidence" value="ECO:0007669"/>
    <property type="project" value="InterPro"/>
</dbReference>
<dbReference type="PANTHER" id="PTHR45665:SF9">
    <property type="entry name" value="AQUAPORIN-8"/>
    <property type="match status" value="1"/>
</dbReference>
<dbReference type="PRINTS" id="PR00783">
    <property type="entry name" value="MINTRINSICP"/>
</dbReference>
<dbReference type="InterPro" id="IPR034294">
    <property type="entry name" value="Aquaporin_transptr"/>
</dbReference>
<dbReference type="OrthoDB" id="3222at2759"/>
<keyword evidence="5" id="KW-1133">Transmembrane helix</keyword>
<evidence type="ECO:0000256" key="7">
    <source>
        <dbReference type="RuleBase" id="RU000477"/>
    </source>
</evidence>
<dbReference type="InterPro" id="IPR000425">
    <property type="entry name" value="MIP"/>
</dbReference>
<evidence type="ECO:0000256" key="6">
    <source>
        <dbReference type="ARBA" id="ARBA00023136"/>
    </source>
</evidence>
<sequence>MEGDQRFTQPHQERPTLRGIYFTVLRPSLAEFWGVFFLTFGLYSSSALLEAEKPPQPQPGGDPGGFVGTIAVVFLYIGIYSITRSISGGHLNPIITLIQMGRKATFPLVGVCYLGAHLLGAVLGALSVEAITEVSPASQSLKPFFGTGHAIFGEMIGTAIVILAYLTLANQSKGNTAILGIGFGYAGALLAVHSAASGYLNPVLNFGIAVASGTWTKHYVYWVGTALGGIIATILHGLIFASDDQLWIKSRNYVPERIA</sequence>
<dbReference type="PANTHER" id="PTHR45665">
    <property type="entry name" value="AQUAPORIN-8"/>
    <property type="match status" value="1"/>
</dbReference>
<dbReference type="GO" id="GO:0019755">
    <property type="term" value="P:one-carbon compound transport"/>
    <property type="evidence" value="ECO:0007669"/>
    <property type="project" value="UniProtKB-ARBA"/>
</dbReference>
<evidence type="ECO:0000256" key="3">
    <source>
        <dbReference type="ARBA" id="ARBA00022692"/>
    </source>
</evidence>
<keyword evidence="3 7" id="KW-0812">Transmembrane</keyword>
<dbReference type="EMBL" id="CACRXK020000174">
    <property type="protein sequence ID" value="CAB3979176.1"/>
    <property type="molecule type" value="Genomic_DNA"/>
</dbReference>
<evidence type="ECO:0000256" key="2">
    <source>
        <dbReference type="ARBA" id="ARBA00022448"/>
    </source>
</evidence>
<name>A0A6S7FTR0_PARCT</name>
<evidence type="ECO:0000313" key="9">
    <source>
        <dbReference type="Proteomes" id="UP001152795"/>
    </source>
</evidence>
<organism evidence="8 9">
    <name type="scientific">Paramuricea clavata</name>
    <name type="common">Red gorgonian</name>
    <name type="synonym">Violescent sea-whip</name>
    <dbReference type="NCBI Taxonomy" id="317549"/>
    <lineage>
        <taxon>Eukaryota</taxon>
        <taxon>Metazoa</taxon>
        <taxon>Cnidaria</taxon>
        <taxon>Anthozoa</taxon>
        <taxon>Octocorallia</taxon>
        <taxon>Malacalcyonacea</taxon>
        <taxon>Plexauridae</taxon>
        <taxon>Paramuricea</taxon>
    </lineage>
</organism>
<comment type="subcellular location">
    <subcellularLocation>
        <location evidence="1">Endomembrane system</location>
        <topology evidence="1">Multi-pass membrane protein</topology>
    </subcellularLocation>
</comment>
<dbReference type="Gene3D" id="1.20.1080.10">
    <property type="entry name" value="Glycerol uptake facilitator protein"/>
    <property type="match status" value="1"/>
</dbReference>
<keyword evidence="4" id="KW-0677">Repeat</keyword>
<evidence type="ECO:0000256" key="5">
    <source>
        <dbReference type="ARBA" id="ARBA00022989"/>
    </source>
</evidence>
<evidence type="ECO:0000256" key="1">
    <source>
        <dbReference type="ARBA" id="ARBA00004127"/>
    </source>
</evidence>
<dbReference type="GO" id="GO:0005737">
    <property type="term" value="C:cytoplasm"/>
    <property type="evidence" value="ECO:0007669"/>
    <property type="project" value="UniProtKB-ARBA"/>
</dbReference>
<dbReference type="InterPro" id="IPR023271">
    <property type="entry name" value="Aquaporin-like"/>
</dbReference>
<gene>
    <name evidence="8" type="ORF">PACLA_8A000075</name>
</gene>
<comment type="similarity">
    <text evidence="7">Belongs to the MIP/aquaporin (TC 1.A.8) family.</text>
</comment>
<keyword evidence="9" id="KW-1185">Reference proteome</keyword>
<evidence type="ECO:0000256" key="4">
    <source>
        <dbReference type="ARBA" id="ARBA00022737"/>
    </source>
</evidence>
<keyword evidence="6" id="KW-0472">Membrane</keyword>
<reference evidence="8" key="1">
    <citation type="submission" date="2020-04" db="EMBL/GenBank/DDBJ databases">
        <authorList>
            <person name="Alioto T."/>
            <person name="Alioto T."/>
            <person name="Gomez Garrido J."/>
        </authorList>
    </citation>
    <scope>NUCLEOTIDE SEQUENCE</scope>
    <source>
        <strain evidence="8">A484AB</strain>
    </source>
</reference>
<accession>A0A6S7FTR0</accession>